<dbReference type="GO" id="GO:0010181">
    <property type="term" value="F:FMN binding"/>
    <property type="evidence" value="ECO:0007669"/>
    <property type="project" value="InterPro"/>
</dbReference>
<protein>
    <submittedName>
        <fullName evidence="2">NAD(P)H-dependent oxidoreductase</fullName>
    </submittedName>
</protein>
<reference evidence="2 5" key="1">
    <citation type="submission" date="2021-06" db="EMBL/GenBank/DDBJ databases">
        <title>Collection of gut derived symbiotic bacterial strains cultured from healthy donors.</title>
        <authorList>
            <person name="Lin H."/>
            <person name="Littmann E."/>
            <person name="Pamer E.G."/>
        </authorList>
    </citation>
    <scope>NUCLEOTIDE SEQUENCE</scope>
    <source>
        <strain evidence="3 5">MSK.21.70</strain>
        <strain evidence="2">MSK.21.82</strain>
    </source>
</reference>
<dbReference type="RefSeq" id="WP_006506383.1">
    <property type="nucleotide sequence ID" value="NZ_CP102271.1"/>
</dbReference>
<evidence type="ECO:0000259" key="1">
    <source>
        <dbReference type="Pfam" id="PF12682"/>
    </source>
</evidence>
<dbReference type="GO" id="GO:0016651">
    <property type="term" value="F:oxidoreductase activity, acting on NAD(P)H"/>
    <property type="evidence" value="ECO:0007669"/>
    <property type="project" value="UniProtKB-ARBA"/>
</dbReference>
<dbReference type="PANTHER" id="PTHR39201:SF1">
    <property type="entry name" value="FLAVODOXIN-LIKE DOMAIN-CONTAINING PROTEIN"/>
    <property type="match status" value="1"/>
</dbReference>
<dbReference type="Proteomes" id="UP001196408">
    <property type="component" value="Unassembled WGS sequence"/>
</dbReference>
<feature type="domain" description="Flavodoxin-like" evidence="1">
    <location>
        <begin position="3"/>
        <end position="150"/>
    </location>
</feature>
<comment type="caution">
    <text evidence="2">The sequence shown here is derived from an EMBL/GenBank/DDBJ whole genome shotgun (WGS) entry which is preliminary data.</text>
</comment>
<gene>
    <name evidence="2" type="ORF">KSV97_07810</name>
    <name evidence="3" type="ORF">KSW06_09155</name>
</gene>
<accession>A0AAW4MUW5</accession>
<evidence type="ECO:0000313" key="3">
    <source>
        <dbReference type="EMBL" id="MBV3393411.1"/>
    </source>
</evidence>
<proteinExistence type="predicted"/>
<dbReference type="InterPro" id="IPR008254">
    <property type="entry name" value="Flavodoxin/NO_synth"/>
</dbReference>
<dbReference type="Gene3D" id="3.40.50.360">
    <property type="match status" value="1"/>
</dbReference>
<dbReference type="AlphaFoldDB" id="A0AAW4MUW5"/>
<name>A0AAW4MUW5_9FIRM</name>
<dbReference type="SUPFAM" id="SSF52218">
    <property type="entry name" value="Flavoproteins"/>
    <property type="match status" value="1"/>
</dbReference>
<dbReference type="NCBIfam" id="NF005501">
    <property type="entry name" value="PRK07116.1"/>
    <property type="match status" value="1"/>
</dbReference>
<keyword evidence="5" id="KW-1185">Reference proteome</keyword>
<evidence type="ECO:0000313" key="2">
    <source>
        <dbReference type="EMBL" id="MBV3383122.1"/>
    </source>
</evidence>
<sequence>MGKILVAYFSASGVTKHAAEEVAKVAGADLYEIKPEVPYTKADLDWMNKKSRSSIEMEDKSTRPAIIKDNLDVSKYDHIYLGFPIWWYVAPTIINTFLEAYDFSNKTITLFATSGSSGLGNTVNELKVSAPNALIKEGLLLNNLTTQKVKELLAL</sequence>
<organism evidence="2 4">
    <name type="scientific">Catenibacterium mitsuokai</name>
    <dbReference type="NCBI Taxonomy" id="100886"/>
    <lineage>
        <taxon>Bacteria</taxon>
        <taxon>Bacillati</taxon>
        <taxon>Bacillota</taxon>
        <taxon>Erysipelotrichia</taxon>
        <taxon>Erysipelotrichales</taxon>
        <taxon>Coprobacillaceae</taxon>
        <taxon>Catenibacterium</taxon>
    </lineage>
</organism>
<dbReference type="PANTHER" id="PTHR39201">
    <property type="entry name" value="EXPORTED PROTEIN-RELATED"/>
    <property type="match status" value="1"/>
</dbReference>
<evidence type="ECO:0000313" key="4">
    <source>
        <dbReference type="Proteomes" id="UP001196408"/>
    </source>
</evidence>
<evidence type="ECO:0000313" key="5">
    <source>
        <dbReference type="Proteomes" id="UP001197492"/>
    </source>
</evidence>
<dbReference type="EMBL" id="JAHOEF010000050">
    <property type="protein sequence ID" value="MBV3383122.1"/>
    <property type="molecule type" value="Genomic_DNA"/>
</dbReference>
<dbReference type="Proteomes" id="UP001197492">
    <property type="component" value="Unassembled WGS sequence"/>
</dbReference>
<dbReference type="Pfam" id="PF12682">
    <property type="entry name" value="Flavodoxin_4"/>
    <property type="match status" value="1"/>
</dbReference>
<dbReference type="InterPro" id="IPR029039">
    <property type="entry name" value="Flavoprotein-like_sf"/>
</dbReference>
<dbReference type="EMBL" id="JAHOEL010000071">
    <property type="protein sequence ID" value="MBV3393411.1"/>
    <property type="molecule type" value="Genomic_DNA"/>
</dbReference>